<gene>
    <name evidence="2" type="ORF">GSPATT00031583001</name>
</gene>
<keyword evidence="1" id="KW-0472">Membrane</keyword>
<feature type="transmembrane region" description="Helical" evidence="1">
    <location>
        <begin position="31"/>
        <end position="47"/>
    </location>
</feature>
<evidence type="ECO:0000313" key="2">
    <source>
        <dbReference type="EMBL" id="CAK61352.1"/>
    </source>
</evidence>
<dbReference type="InParanoid" id="A0BS35"/>
<evidence type="ECO:0000313" key="3">
    <source>
        <dbReference type="Proteomes" id="UP000000600"/>
    </source>
</evidence>
<keyword evidence="3" id="KW-1185">Reference proteome</keyword>
<dbReference type="HOGENOM" id="CLU_830177_0_0_1"/>
<dbReference type="RefSeq" id="XP_001428750.1">
    <property type="nucleotide sequence ID" value="XM_001428713.1"/>
</dbReference>
<evidence type="ECO:0000256" key="1">
    <source>
        <dbReference type="SAM" id="Phobius"/>
    </source>
</evidence>
<dbReference type="EMBL" id="CT868013">
    <property type="protein sequence ID" value="CAK61352.1"/>
    <property type="molecule type" value="Genomic_DNA"/>
</dbReference>
<organism evidence="2 3">
    <name type="scientific">Paramecium tetraurelia</name>
    <dbReference type="NCBI Taxonomy" id="5888"/>
    <lineage>
        <taxon>Eukaryota</taxon>
        <taxon>Sar</taxon>
        <taxon>Alveolata</taxon>
        <taxon>Ciliophora</taxon>
        <taxon>Intramacronucleata</taxon>
        <taxon>Oligohymenophorea</taxon>
        <taxon>Peniculida</taxon>
        <taxon>Parameciidae</taxon>
        <taxon>Paramecium</taxon>
    </lineage>
</organism>
<name>A0BS35_PARTE</name>
<proteinExistence type="predicted"/>
<reference evidence="2 3" key="1">
    <citation type="journal article" date="2006" name="Nature">
        <title>Global trends of whole-genome duplications revealed by the ciliate Paramecium tetraurelia.</title>
        <authorList>
            <consortium name="Genoscope"/>
            <person name="Aury J.-M."/>
            <person name="Jaillon O."/>
            <person name="Duret L."/>
            <person name="Noel B."/>
            <person name="Jubin C."/>
            <person name="Porcel B.M."/>
            <person name="Segurens B."/>
            <person name="Daubin V."/>
            <person name="Anthouard V."/>
            <person name="Aiach N."/>
            <person name="Arnaiz O."/>
            <person name="Billaut A."/>
            <person name="Beisson J."/>
            <person name="Blanc I."/>
            <person name="Bouhouche K."/>
            <person name="Camara F."/>
            <person name="Duharcourt S."/>
            <person name="Guigo R."/>
            <person name="Gogendeau D."/>
            <person name="Katinka M."/>
            <person name="Keller A.-M."/>
            <person name="Kissmehl R."/>
            <person name="Klotz C."/>
            <person name="Koll F."/>
            <person name="Le Moue A."/>
            <person name="Lepere C."/>
            <person name="Malinsky S."/>
            <person name="Nowacki M."/>
            <person name="Nowak J.K."/>
            <person name="Plattner H."/>
            <person name="Poulain J."/>
            <person name="Ruiz F."/>
            <person name="Serrano V."/>
            <person name="Zagulski M."/>
            <person name="Dessen P."/>
            <person name="Betermier M."/>
            <person name="Weissenbach J."/>
            <person name="Scarpelli C."/>
            <person name="Schachter V."/>
            <person name="Sperling L."/>
            <person name="Meyer E."/>
            <person name="Cohen J."/>
            <person name="Wincker P."/>
        </authorList>
    </citation>
    <scope>NUCLEOTIDE SEQUENCE [LARGE SCALE GENOMIC DNA]</scope>
    <source>
        <strain evidence="2 3">Stock d4-2</strain>
    </source>
</reference>
<feature type="transmembrane region" description="Helical" evidence="1">
    <location>
        <begin position="7"/>
        <end position="25"/>
    </location>
</feature>
<evidence type="ECO:0008006" key="4">
    <source>
        <dbReference type="Google" id="ProtNLM"/>
    </source>
</evidence>
<dbReference type="KEGG" id="ptm:GSPATT00031583001"/>
<keyword evidence="1" id="KW-1133">Transmembrane helix</keyword>
<accession>A0BS35</accession>
<feature type="transmembrane region" description="Helical" evidence="1">
    <location>
        <begin position="124"/>
        <end position="144"/>
    </location>
</feature>
<keyword evidence="1" id="KW-0812">Transmembrane</keyword>
<sequence>MIKLKLIIYQIICNSLAAIIISAIFEEYISISIYGSILLFTILFCIMKQSKLQQVIQFILILLIQENSRYNQKEYQHFQFQLSWIYLAYKLIQNNPNLELLILLELLFSSVIQMIISFEAYNSTFYLSLSTTIIYTLIIIAYQCQKRKEQYLKSLDLELMTPKMNEFQRILINKAQTTRSNEIQILDHLPIGLVVLTLDHNFQYMNKRARILLERASNTQITEDNVVIIIKELLMKCFNEKITSLGNLFRPSQTRINQLITKFNQKQRVSMPNLDDNFIKQIDPINSILNQSNDFAPNSQQFMDAPQHIFIEQIQNSIQLQREKKMFQISFYEAS</sequence>
<dbReference type="Proteomes" id="UP000000600">
    <property type="component" value="Unassembled WGS sequence"/>
</dbReference>
<feature type="transmembrane region" description="Helical" evidence="1">
    <location>
        <begin position="100"/>
        <end position="118"/>
    </location>
</feature>
<dbReference type="GeneID" id="5014534"/>
<protein>
    <recommendedName>
        <fullName evidence="4">PAS domain-containing protein</fullName>
    </recommendedName>
</protein>
<dbReference type="AlphaFoldDB" id="A0BS35"/>